<gene>
    <name evidence="1" type="ORF">WS67_16760</name>
</gene>
<protein>
    <submittedName>
        <fullName evidence="1">Uncharacterized protein</fullName>
    </submittedName>
</protein>
<name>A0A103E0C6_9BURK</name>
<proteinExistence type="predicted"/>
<dbReference type="AlphaFoldDB" id="A0A103E0C6"/>
<evidence type="ECO:0000313" key="1">
    <source>
        <dbReference type="EMBL" id="KVE26025.1"/>
    </source>
</evidence>
<keyword evidence="2" id="KW-1185">Reference proteome</keyword>
<sequence>MQSNFVGFDNSPLFAMSNVDAARAMLQLYWASDMGRLNMRRSERIFLDDRKVALYAPMN</sequence>
<comment type="caution">
    <text evidence="1">The sequence shown here is derived from an EMBL/GenBank/DDBJ whole genome shotgun (WGS) entry which is preliminary data.</text>
</comment>
<accession>A0A103E0C6</accession>
<organism evidence="1 2">
    <name type="scientific">Burkholderia singularis</name>
    <dbReference type="NCBI Taxonomy" id="1503053"/>
    <lineage>
        <taxon>Bacteria</taxon>
        <taxon>Pseudomonadati</taxon>
        <taxon>Pseudomonadota</taxon>
        <taxon>Betaproteobacteria</taxon>
        <taxon>Burkholderiales</taxon>
        <taxon>Burkholderiaceae</taxon>
        <taxon>Burkholderia</taxon>
        <taxon>pseudomallei group</taxon>
    </lineage>
</organism>
<reference evidence="1 2" key="1">
    <citation type="submission" date="2015-11" db="EMBL/GenBank/DDBJ databases">
        <title>Expanding the genomic diversity of Burkholderia species for the development of highly accurate diagnostics.</title>
        <authorList>
            <person name="Sahl J."/>
            <person name="Keim P."/>
            <person name="Wagner D."/>
        </authorList>
    </citation>
    <scope>NUCLEOTIDE SEQUENCE [LARGE SCALE GENOMIC DNA]</scope>
    <source>
        <strain evidence="1 2">TSV85</strain>
    </source>
</reference>
<dbReference type="EMBL" id="LOWA01000036">
    <property type="protein sequence ID" value="KVE26025.1"/>
    <property type="molecule type" value="Genomic_DNA"/>
</dbReference>
<evidence type="ECO:0000313" key="2">
    <source>
        <dbReference type="Proteomes" id="UP000062788"/>
    </source>
</evidence>
<dbReference type="Proteomes" id="UP000062788">
    <property type="component" value="Unassembled WGS sequence"/>
</dbReference>